<organism evidence="1 2">
    <name type="scientific">Anseranas semipalmata</name>
    <name type="common">Magpie goose</name>
    <name type="synonym">Anas semipalmata</name>
    <dbReference type="NCBI Taxonomy" id="8851"/>
    <lineage>
        <taxon>Eukaryota</taxon>
        <taxon>Metazoa</taxon>
        <taxon>Chordata</taxon>
        <taxon>Craniata</taxon>
        <taxon>Vertebrata</taxon>
        <taxon>Euteleostomi</taxon>
        <taxon>Archelosauria</taxon>
        <taxon>Archosauria</taxon>
        <taxon>Dinosauria</taxon>
        <taxon>Saurischia</taxon>
        <taxon>Theropoda</taxon>
        <taxon>Coelurosauria</taxon>
        <taxon>Aves</taxon>
        <taxon>Neognathae</taxon>
        <taxon>Galloanserae</taxon>
        <taxon>Anseriformes</taxon>
        <taxon>Anseranatidae</taxon>
        <taxon>Anseranas</taxon>
    </lineage>
</organism>
<protein>
    <submittedName>
        <fullName evidence="1">BPIB4 protein</fullName>
    </submittedName>
</protein>
<name>A0A7K9UR73_ANSSE</name>
<proteinExistence type="predicted"/>
<dbReference type="Proteomes" id="UP000567872">
    <property type="component" value="Unassembled WGS sequence"/>
</dbReference>
<dbReference type="Gene3D" id="3.15.10.10">
    <property type="entry name" value="Bactericidal permeability-increasing protein, domain 1"/>
    <property type="match status" value="1"/>
</dbReference>
<keyword evidence="2" id="KW-1185">Reference proteome</keyword>
<gene>
    <name evidence="1" type="primary">Bpifb4_2</name>
    <name evidence="1" type="ORF">ANSSEM_R15997</name>
</gene>
<dbReference type="EMBL" id="VXAA01000841">
    <property type="protein sequence ID" value="NXI62596.1"/>
    <property type="molecule type" value="Genomic_DNA"/>
</dbReference>
<evidence type="ECO:0000313" key="2">
    <source>
        <dbReference type="Proteomes" id="UP000567872"/>
    </source>
</evidence>
<comment type="caution">
    <text evidence="1">The sequence shown here is derived from an EMBL/GenBank/DDBJ whole genome shotgun (WGS) entry which is preliminary data.</text>
</comment>
<dbReference type="PANTHER" id="PTHR46019">
    <property type="entry name" value="BPI FOLD-CONTAINING FAMILY B MEMBER 4-RELATED"/>
    <property type="match status" value="1"/>
</dbReference>
<reference evidence="1 2" key="1">
    <citation type="submission" date="2019-09" db="EMBL/GenBank/DDBJ databases">
        <title>Bird 10,000 Genomes (B10K) Project - Family phase.</title>
        <authorList>
            <person name="Zhang G."/>
        </authorList>
    </citation>
    <scope>NUCLEOTIDE SEQUENCE [LARGE SCALE GENOMIC DNA]</scope>
    <source>
        <strain evidence="1">B10K-DU-001-57</strain>
        <tissue evidence="1">Muscle</tissue>
    </source>
</reference>
<feature type="non-terminal residue" evidence="1">
    <location>
        <position position="71"/>
    </location>
</feature>
<accession>A0A7K9UR73</accession>
<evidence type="ECO:0000313" key="1">
    <source>
        <dbReference type="EMBL" id="NXI62596.1"/>
    </source>
</evidence>
<feature type="non-terminal residue" evidence="1">
    <location>
        <position position="1"/>
    </location>
</feature>
<sequence>KVHPGGELVLNLYSKLTLSLPGMFLFLSGSSVETNITSHIALTQDTPGNLKLVIKDCSNLYGGFKVNLRNG</sequence>
<dbReference type="PANTHER" id="PTHR46019:SF4">
    <property type="entry name" value="BPI FOLD-CONTAINING FAMILY B MEMBER 4"/>
    <property type="match status" value="1"/>
</dbReference>
<dbReference type="AlphaFoldDB" id="A0A7K9UR73"/>
<dbReference type="InterPro" id="IPR051660">
    <property type="entry name" value="BPI_fold-BPI/LBP"/>
</dbReference>
<dbReference type="OrthoDB" id="9623596at2759"/>